<evidence type="ECO:0000313" key="2">
    <source>
        <dbReference type="EMBL" id="SFM88355.1"/>
    </source>
</evidence>
<dbReference type="Proteomes" id="UP000199614">
    <property type="component" value="Unassembled WGS sequence"/>
</dbReference>
<sequence>MRSCLVVCALTVLVGVSACAVGRTGSVDPFPERPYALDVTQVDPCAALTENQQTALALKLGRSGTSQGGTSRGCNWVSSAGLGWNLQTLVDDASTAVGAEPTSTIVEVGGFGAVQSSPPARGTGLAFCQVVLDVADGASLRAQVQVTPLAPDAEQHTVERTCEQVRAVAELMIDNLHARQTP</sequence>
<dbReference type="AlphaFoldDB" id="A0A1I4UHF4"/>
<dbReference type="RefSeq" id="WP_093338403.1">
    <property type="nucleotide sequence ID" value="NZ_FOUY01000004.1"/>
</dbReference>
<reference evidence="2 3" key="1">
    <citation type="submission" date="2016-10" db="EMBL/GenBank/DDBJ databases">
        <authorList>
            <person name="de Groot N.N."/>
        </authorList>
    </citation>
    <scope>NUCLEOTIDE SEQUENCE [LARGE SCALE GENOMIC DNA]</scope>
    <source>
        <strain evidence="2 3">CGMCC 4.1877</strain>
    </source>
</reference>
<dbReference type="PROSITE" id="PS51257">
    <property type="entry name" value="PROKAR_LIPOPROTEIN"/>
    <property type="match status" value="1"/>
</dbReference>
<organism evidence="2 3">
    <name type="scientific">Pseudonocardia ammonioxydans</name>
    <dbReference type="NCBI Taxonomy" id="260086"/>
    <lineage>
        <taxon>Bacteria</taxon>
        <taxon>Bacillati</taxon>
        <taxon>Actinomycetota</taxon>
        <taxon>Actinomycetes</taxon>
        <taxon>Pseudonocardiales</taxon>
        <taxon>Pseudonocardiaceae</taxon>
        <taxon>Pseudonocardia</taxon>
    </lineage>
</organism>
<protein>
    <recommendedName>
        <fullName evidence="4">DUF3558 domain-containing protein</fullName>
    </recommendedName>
</protein>
<feature type="signal peptide" evidence="1">
    <location>
        <begin position="1"/>
        <end position="20"/>
    </location>
</feature>
<accession>A0A1I4UHF4</accession>
<keyword evidence="1" id="KW-0732">Signal</keyword>
<dbReference type="EMBL" id="FOUY01000004">
    <property type="protein sequence ID" value="SFM88355.1"/>
    <property type="molecule type" value="Genomic_DNA"/>
</dbReference>
<gene>
    <name evidence="2" type="ORF">SAMN05216207_100498</name>
</gene>
<dbReference type="Pfam" id="PF12079">
    <property type="entry name" value="DUF3558"/>
    <property type="match status" value="1"/>
</dbReference>
<evidence type="ECO:0008006" key="4">
    <source>
        <dbReference type="Google" id="ProtNLM"/>
    </source>
</evidence>
<proteinExistence type="predicted"/>
<name>A0A1I4UHF4_PSUAM</name>
<evidence type="ECO:0000313" key="3">
    <source>
        <dbReference type="Proteomes" id="UP000199614"/>
    </source>
</evidence>
<feature type="chain" id="PRO_5011636037" description="DUF3558 domain-containing protein" evidence="1">
    <location>
        <begin position="21"/>
        <end position="182"/>
    </location>
</feature>
<keyword evidence="3" id="KW-1185">Reference proteome</keyword>
<evidence type="ECO:0000256" key="1">
    <source>
        <dbReference type="SAM" id="SignalP"/>
    </source>
</evidence>
<dbReference type="InterPro" id="IPR024520">
    <property type="entry name" value="DUF3558"/>
</dbReference>
<dbReference type="STRING" id="260086.SAMN05216207_100498"/>
<dbReference type="OrthoDB" id="3582982at2"/>